<dbReference type="AlphaFoldDB" id="E8LJ66"/>
<organism evidence="2 3">
    <name type="scientific">Succinatimonas hippei (strain DSM 22608 / JCM 16073 / KCTC 15190 / YIT 12066)</name>
    <dbReference type="NCBI Taxonomy" id="762983"/>
    <lineage>
        <taxon>Bacteria</taxon>
        <taxon>Pseudomonadati</taxon>
        <taxon>Pseudomonadota</taxon>
        <taxon>Gammaproteobacteria</taxon>
        <taxon>Aeromonadales</taxon>
        <taxon>Succinivibrionaceae</taxon>
        <taxon>Succinatimonas</taxon>
    </lineage>
</organism>
<reference evidence="2 3" key="1">
    <citation type="submission" date="2011-01" db="EMBL/GenBank/DDBJ databases">
        <authorList>
            <person name="Weinstock G."/>
            <person name="Sodergren E."/>
            <person name="Clifton S."/>
            <person name="Fulton L."/>
            <person name="Fulton B."/>
            <person name="Courtney L."/>
            <person name="Fronick C."/>
            <person name="Harrison M."/>
            <person name="Strong C."/>
            <person name="Farmer C."/>
            <person name="Delahaunty K."/>
            <person name="Markovic C."/>
            <person name="Hall O."/>
            <person name="Minx P."/>
            <person name="Tomlinson C."/>
            <person name="Mitreva M."/>
            <person name="Hou S."/>
            <person name="Chen J."/>
            <person name="Wollam A."/>
            <person name="Pepin K.H."/>
            <person name="Johnson M."/>
            <person name="Bhonagiri V."/>
            <person name="Zhang X."/>
            <person name="Suruliraj S."/>
            <person name="Warren W."/>
            <person name="Chinwalla A."/>
            <person name="Mardis E.R."/>
            <person name="Wilson R.K."/>
        </authorList>
    </citation>
    <scope>NUCLEOTIDE SEQUENCE [LARGE SCALE GENOMIC DNA]</scope>
    <source>
        <strain evidence="3">DSM 22608 / JCM 16073 / KCTC 15190 / YIT 12066</strain>
    </source>
</reference>
<protein>
    <recommendedName>
        <fullName evidence="1">DnaT DNA-binding domain-containing protein</fullName>
    </recommendedName>
</protein>
<proteinExistence type="predicted"/>
<dbReference type="OrthoDB" id="5591714at2"/>
<keyword evidence="3" id="KW-1185">Reference proteome</keyword>
<evidence type="ECO:0000313" key="2">
    <source>
        <dbReference type="EMBL" id="EFY07443.1"/>
    </source>
</evidence>
<evidence type="ECO:0000259" key="1">
    <source>
        <dbReference type="Pfam" id="PF17948"/>
    </source>
</evidence>
<dbReference type="eggNOG" id="ENOG5030TUM">
    <property type="taxonomic scope" value="Bacteria"/>
</dbReference>
<dbReference type="Gene3D" id="1.10.8.1180">
    <property type="match status" value="1"/>
</dbReference>
<dbReference type="EMBL" id="AEVO01000035">
    <property type="protein sequence ID" value="EFY07443.1"/>
    <property type="molecule type" value="Genomic_DNA"/>
</dbReference>
<dbReference type="InterPro" id="IPR040480">
    <property type="entry name" value="DnaT_DNA_bind"/>
</dbReference>
<evidence type="ECO:0000313" key="3">
    <source>
        <dbReference type="Proteomes" id="UP000018458"/>
    </source>
</evidence>
<gene>
    <name evidence="2" type="ORF">HMPREF9444_00740</name>
</gene>
<dbReference type="STRING" id="762983.HMPREF9444_00740"/>
<dbReference type="RefSeq" id="WP_009142954.1">
    <property type="nucleotide sequence ID" value="NZ_GL830972.1"/>
</dbReference>
<comment type="caution">
    <text evidence="2">The sequence shown here is derived from an EMBL/GenBank/DDBJ whole genome shotgun (WGS) entry which is preliminary data.</text>
</comment>
<feature type="domain" description="DnaT DNA-binding" evidence="1">
    <location>
        <begin position="106"/>
        <end position="175"/>
    </location>
</feature>
<dbReference type="HOGENOM" id="CLU_108351_0_0_6"/>
<dbReference type="Proteomes" id="UP000018458">
    <property type="component" value="Unassembled WGS sequence"/>
</dbReference>
<sequence length="206" mass="22773">MNNIEFAKLNDKRLSHEARSLYLFYLRPMAERGLCLIDLPALSLAMETISLECPFIPTEKLITGLLNELNALGFIKKKEQSDTWQGCNVILPYFSADTTLLPQSPFAMSASWRPGSNFAQTCLMAGLHNADFTENELNAFVSYWAGRHELRNQHAWERAFALRLLKRRSAYISTGQNTPAATATAAKAANTAAGAAQKASVTAEKT</sequence>
<accession>E8LJ66</accession>
<name>E8LJ66_SUCHY</name>
<dbReference type="Pfam" id="PF17948">
    <property type="entry name" value="DnaT"/>
    <property type="match status" value="1"/>
</dbReference>